<keyword evidence="2" id="KW-0560">Oxidoreductase</keyword>
<sequence>MRCGRVWWRGRGPPSGRVATVAPPPRGTPPRDLIRIEEGRQTVMAHDGERSSARPDEDTPGSGAGTPPEAPAGSPAGGGGRRRSRRAVLGLAAAAAGAAGLAGAVAVPPYLTSPPTQPAAAATPRGRFAGKVVLITGATSGIGEAAAKAFAAEGAKVSFCGRRVEEGRRVENEIRAAGGTATYLRADVRDPAQLKRFVDDTVARFGALDVAFNNAGISRTAVLHEMPLEMWEDVQNTNARGVYLAIQYEVPHMLKAGRGVIICTASESRRPQGVAYTASKQAVKGIVDAAAMDYGPKGIRINAIAPGTTDTALVRPQGIPDPMWEGFKRAWGPLNVSALQRMATPEEIARAVVSMATDEFGYMAGSTVLVGGGPLGGGAMRMPPGFPSR</sequence>
<dbReference type="Pfam" id="PF00106">
    <property type="entry name" value="adh_short"/>
    <property type="match status" value="1"/>
</dbReference>
<evidence type="ECO:0000313" key="6">
    <source>
        <dbReference type="EMBL" id="SDL39492.1"/>
    </source>
</evidence>
<feature type="compositionally biased region" description="Basic and acidic residues" evidence="3">
    <location>
        <begin position="32"/>
        <end position="57"/>
    </location>
</feature>
<dbReference type="Proteomes" id="UP000199202">
    <property type="component" value="Unassembled WGS sequence"/>
</dbReference>
<dbReference type="SUPFAM" id="SSF51735">
    <property type="entry name" value="NAD(P)-binding Rossmann-fold domains"/>
    <property type="match status" value="1"/>
</dbReference>
<dbReference type="SMART" id="SM00822">
    <property type="entry name" value="PKS_KR"/>
    <property type="match status" value="1"/>
</dbReference>
<protein>
    <submittedName>
        <fullName evidence="6">NADP-dependent 3-hydroxy acid dehydrogenase YdfG</fullName>
    </submittedName>
</protein>
<evidence type="ECO:0000256" key="1">
    <source>
        <dbReference type="ARBA" id="ARBA00006484"/>
    </source>
</evidence>
<reference evidence="6 7" key="1">
    <citation type="submission" date="2016-10" db="EMBL/GenBank/DDBJ databases">
        <authorList>
            <person name="de Groot N.N."/>
        </authorList>
    </citation>
    <scope>NUCLEOTIDE SEQUENCE [LARGE SCALE GENOMIC DNA]</scope>
    <source>
        <strain evidence="6 7">CGMCC 4.6533</strain>
    </source>
</reference>
<gene>
    <name evidence="6" type="ORF">SAMN05421869_125112</name>
</gene>
<dbReference type="CDD" id="cd05233">
    <property type="entry name" value="SDR_c"/>
    <property type="match status" value="1"/>
</dbReference>
<name>A0A1G9JQ90_9ACTN</name>
<dbReference type="FunFam" id="3.40.50.720:FF:000084">
    <property type="entry name" value="Short-chain dehydrogenase reductase"/>
    <property type="match status" value="1"/>
</dbReference>
<evidence type="ECO:0000256" key="4">
    <source>
        <dbReference type="SAM" id="Phobius"/>
    </source>
</evidence>
<comment type="similarity">
    <text evidence="1">Belongs to the short-chain dehydrogenases/reductases (SDR) family.</text>
</comment>
<keyword evidence="4" id="KW-0812">Transmembrane</keyword>
<keyword evidence="4" id="KW-1133">Transmembrane helix</keyword>
<dbReference type="STRING" id="633440.SAMN05421869_125112"/>
<evidence type="ECO:0000259" key="5">
    <source>
        <dbReference type="SMART" id="SM00822"/>
    </source>
</evidence>
<evidence type="ECO:0000256" key="2">
    <source>
        <dbReference type="ARBA" id="ARBA00023002"/>
    </source>
</evidence>
<dbReference type="InterPro" id="IPR002347">
    <property type="entry name" value="SDR_fam"/>
</dbReference>
<dbReference type="PANTHER" id="PTHR24321">
    <property type="entry name" value="DEHYDROGENASES, SHORT CHAIN"/>
    <property type="match status" value="1"/>
</dbReference>
<dbReference type="InterPro" id="IPR057326">
    <property type="entry name" value="KR_dom"/>
</dbReference>
<feature type="transmembrane region" description="Helical" evidence="4">
    <location>
        <begin position="88"/>
        <end position="111"/>
    </location>
</feature>
<organism evidence="6 7">
    <name type="scientific">Nonomuraea jiangxiensis</name>
    <dbReference type="NCBI Taxonomy" id="633440"/>
    <lineage>
        <taxon>Bacteria</taxon>
        <taxon>Bacillati</taxon>
        <taxon>Actinomycetota</taxon>
        <taxon>Actinomycetes</taxon>
        <taxon>Streptosporangiales</taxon>
        <taxon>Streptosporangiaceae</taxon>
        <taxon>Nonomuraea</taxon>
    </lineage>
</organism>
<feature type="domain" description="Ketoreductase" evidence="5">
    <location>
        <begin position="131"/>
        <end position="307"/>
    </location>
</feature>
<dbReference type="Gene3D" id="3.40.50.720">
    <property type="entry name" value="NAD(P)-binding Rossmann-like Domain"/>
    <property type="match status" value="1"/>
</dbReference>
<evidence type="ECO:0000256" key="3">
    <source>
        <dbReference type="SAM" id="MobiDB-lite"/>
    </source>
</evidence>
<dbReference type="GO" id="GO:0016491">
    <property type="term" value="F:oxidoreductase activity"/>
    <property type="evidence" value="ECO:0007669"/>
    <property type="project" value="UniProtKB-KW"/>
</dbReference>
<accession>A0A1G9JQ90</accession>
<evidence type="ECO:0000313" key="7">
    <source>
        <dbReference type="Proteomes" id="UP000199202"/>
    </source>
</evidence>
<dbReference type="InterPro" id="IPR036291">
    <property type="entry name" value="NAD(P)-bd_dom_sf"/>
</dbReference>
<dbReference type="EMBL" id="FNDJ01000025">
    <property type="protein sequence ID" value="SDL39492.1"/>
    <property type="molecule type" value="Genomic_DNA"/>
</dbReference>
<dbReference type="PRINTS" id="PR00081">
    <property type="entry name" value="GDHRDH"/>
</dbReference>
<keyword evidence="7" id="KW-1185">Reference proteome</keyword>
<keyword evidence="4" id="KW-0472">Membrane</keyword>
<dbReference type="PANTHER" id="PTHR24321:SF11">
    <property type="entry name" value="BLR0893 PROTEIN"/>
    <property type="match status" value="1"/>
</dbReference>
<dbReference type="AlphaFoldDB" id="A0A1G9JQ90"/>
<feature type="compositionally biased region" description="Low complexity" evidence="3">
    <location>
        <begin position="65"/>
        <end position="74"/>
    </location>
</feature>
<feature type="region of interest" description="Disordered" evidence="3">
    <location>
        <begin position="1"/>
        <end position="84"/>
    </location>
</feature>
<proteinExistence type="inferred from homology"/>